<gene>
    <name evidence="3" type="ORF">AWH51_13335</name>
</gene>
<name>A0A154UZE5_9MICO</name>
<feature type="signal peptide" evidence="2">
    <location>
        <begin position="1"/>
        <end position="34"/>
    </location>
</feature>
<sequence length="320" mass="33117">MSHRTAPPARRRLTAVAAVCLGAALLGAASSATAAEHATAIAPRADAVRVAVDVTSAQADDAVAFWTSERRAAAIDADALTATSDDAARSDAVRPDAAADSARAVPAAPVSHIGRMYYMQAGVGYACTANVVESANRSTIATAGHCITQHQVFSDHMIFYPGFDSGPSASGAWPIITGYVPSGWYERNENDQFDDSGFLAVKRDTSGRDIQSVVGASPVLFDQSNAERAAVYGYPAAGRFDGQTLQRCGGLTEGVSVEEFALPCDMNAGSSGSPVFAGDTADGPQFANVAEHYGDSSHVLGPVWQGTEHDAYDLAAAVAN</sequence>
<evidence type="ECO:0000256" key="1">
    <source>
        <dbReference type="ARBA" id="ARBA00022729"/>
    </source>
</evidence>
<feature type="chain" id="PRO_5007601399" description="Serine protease" evidence="2">
    <location>
        <begin position="35"/>
        <end position="320"/>
    </location>
</feature>
<dbReference type="EMBL" id="LQXA01000042">
    <property type="protein sequence ID" value="KZC94498.1"/>
    <property type="molecule type" value="Genomic_DNA"/>
</dbReference>
<protein>
    <recommendedName>
        <fullName evidence="5">Serine protease</fullName>
    </recommendedName>
</protein>
<dbReference type="SUPFAM" id="SSF50494">
    <property type="entry name" value="Trypsin-like serine proteases"/>
    <property type="match status" value="1"/>
</dbReference>
<organism evidence="3 4">
    <name type="scientific">Clavibacter tessellarius</name>
    <dbReference type="NCBI Taxonomy" id="31965"/>
    <lineage>
        <taxon>Bacteria</taxon>
        <taxon>Bacillati</taxon>
        <taxon>Actinomycetota</taxon>
        <taxon>Actinomycetes</taxon>
        <taxon>Micrococcales</taxon>
        <taxon>Microbacteriaceae</taxon>
        <taxon>Clavibacter</taxon>
    </lineage>
</organism>
<evidence type="ECO:0000313" key="4">
    <source>
        <dbReference type="Proteomes" id="UP000076218"/>
    </source>
</evidence>
<dbReference type="STRING" id="31965.AWH51_13335"/>
<dbReference type="Gene3D" id="2.40.10.10">
    <property type="entry name" value="Trypsin-like serine proteases"/>
    <property type="match status" value="2"/>
</dbReference>
<dbReference type="InterPro" id="IPR009003">
    <property type="entry name" value="Peptidase_S1_PA"/>
</dbReference>
<evidence type="ECO:0008006" key="5">
    <source>
        <dbReference type="Google" id="ProtNLM"/>
    </source>
</evidence>
<reference evidence="3 4" key="1">
    <citation type="submission" date="2016-01" db="EMBL/GenBank/DDBJ databases">
        <title>Draft genome sequence of Clavibacter michiganensis subsp. tessellarius DOAB 609.</title>
        <authorList>
            <person name="Tambong J.T."/>
        </authorList>
    </citation>
    <scope>NUCLEOTIDE SEQUENCE [LARGE SCALE GENOMIC DNA]</scope>
    <source>
        <strain evidence="3 4">DOAB 609</strain>
    </source>
</reference>
<dbReference type="RefSeq" id="WP_063072203.1">
    <property type="nucleotide sequence ID" value="NZ_LQXA01000042.1"/>
</dbReference>
<comment type="caution">
    <text evidence="3">The sequence shown here is derived from an EMBL/GenBank/DDBJ whole genome shotgun (WGS) entry which is preliminary data.</text>
</comment>
<dbReference type="InterPro" id="IPR050966">
    <property type="entry name" value="Glutamyl_endopeptidase"/>
</dbReference>
<evidence type="ECO:0000313" key="3">
    <source>
        <dbReference type="EMBL" id="KZC94498.1"/>
    </source>
</evidence>
<dbReference type="InterPro" id="IPR043504">
    <property type="entry name" value="Peptidase_S1_PA_chymotrypsin"/>
</dbReference>
<dbReference type="InterPro" id="IPR006311">
    <property type="entry name" value="TAT_signal"/>
</dbReference>
<evidence type="ECO:0000256" key="2">
    <source>
        <dbReference type="SAM" id="SignalP"/>
    </source>
</evidence>
<proteinExistence type="predicted"/>
<dbReference type="AlphaFoldDB" id="A0A154UZE5"/>
<dbReference type="PROSITE" id="PS51318">
    <property type="entry name" value="TAT"/>
    <property type="match status" value="1"/>
</dbReference>
<keyword evidence="1 2" id="KW-0732">Signal</keyword>
<dbReference type="Proteomes" id="UP000076218">
    <property type="component" value="Unassembled WGS sequence"/>
</dbReference>
<dbReference type="PANTHER" id="PTHR15462">
    <property type="entry name" value="SERINE PROTEASE"/>
    <property type="match status" value="1"/>
</dbReference>
<accession>A0A154UZE5</accession>